<evidence type="ECO:0000256" key="4">
    <source>
        <dbReference type="ARBA" id="ARBA00023155"/>
    </source>
</evidence>
<dbReference type="GO" id="GO:0005634">
    <property type="term" value="C:nucleus"/>
    <property type="evidence" value="ECO:0007669"/>
    <property type="project" value="UniProtKB-SubCell"/>
</dbReference>
<gene>
    <name evidence="7" type="ORF">ACJMK2_021509</name>
</gene>
<feature type="compositionally biased region" description="Polar residues" evidence="6">
    <location>
        <begin position="64"/>
        <end position="99"/>
    </location>
</feature>
<dbReference type="PROSITE" id="PS00032">
    <property type="entry name" value="ANTENNAPEDIA"/>
    <property type="match status" value="1"/>
</dbReference>
<keyword evidence="4" id="KW-0371">Homeobox</keyword>
<feature type="region of interest" description="Disordered" evidence="6">
    <location>
        <begin position="1"/>
        <end position="27"/>
    </location>
</feature>
<feature type="region of interest" description="Disordered" evidence="6">
    <location>
        <begin position="62"/>
        <end position="155"/>
    </location>
</feature>
<accession>A0ABD3THG7</accession>
<proteinExistence type="predicted"/>
<evidence type="ECO:0000256" key="1">
    <source>
        <dbReference type="ARBA" id="ARBA00004123"/>
    </source>
</evidence>
<name>A0ABD3THG7_SINWO</name>
<keyword evidence="3" id="KW-0238">DNA-binding</keyword>
<reference evidence="7 8" key="1">
    <citation type="submission" date="2024-11" db="EMBL/GenBank/DDBJ databases">
        <title>Chromosome-level genome assembly of the freshwater bivalve Anodonta woodiana.</title>
        <authorList>
            <person name="Chen X."/>
        </authorList>
    </citation>
    <scope>NUCLEOTIDE SEQUENCE [LARGE SCALE GENOMIC DNA]</scope>
    <source>
        <strain evidence="7">MN2024</strain>
        <tissue evidence="7">Gills</tissue>
    </source>
</reference>
<keyword evidence="5" id="KW-0539">Nucleus</keyword>
<comment type="caution">
    <text evidence="7">The sequence shown here is derived from an EMBL/GenBank/DDBJ whole genome shotgun (WGS) entry which is preliminary data.</text>
</comment>
<evidence type="ECO:0000313" key="8">
    <source>
        <dbReference type="Proteomes" id="UP001634394"/>
    </source>
</evidence>
<keyword evidence="8" id="KW-1185">Reference proteome</keyword>
<dbReference type="GO" id="GO:0003677">
    <property type="term" value="F:DNA binding"/>
    <property type="evidence" value="ECO:0007669"/>
    <property type="project" value="UniProtKB-KW"/>
</dbReference>
<feature type="compositionally biased region" description="Polar residues" evidence="6">
    <location>
        <begin position="110"/>
        <end position="126"/>
    </location>
</feature>
<dbReference type="EMBL" id="JBJQND010000018">
    <property type="protein sequence ID" value="KAL3836056.1"/>
    <property type="molecule type" value="Genomic_DNA"/>
</dbReference>
<dbReference type="Proteomes" id="UP001634394">
    <property type="component" value="Unassembled WGS sequence"/>
</dbReference>
<evidence type="ECO:0000256" key="2">
    <source>
        <dbReference type="ARBA" id="ARBA00022473"/>
    </source>
</evidence>
<evidence type="ECO:0000256" key="3">
    <source>
        <dbReference type="ARBA" id="ARBA00023125"/>
    </source>
</evidence>
<protein>
    <submittedName>
        <fullName evidence="7">Uncharacterized protein</fullName>
    </submittedName>
</protein>
<comment type="subcellular location">
    <subcellularLocation>
        <location evidence="1">Nucleus</location>
    </subcellularLocation>
</comment>
<organism evidence="7 8">
    <name type="scientific">Sinanodonta woodiana</name>
    <name type="common">Chinese pond mussel</name>
    <name type="synonym">Anodonta woodiana</name>
    <dbReference type="NCBI Taxonomy" id="1069815"/>
    <lineage>
        <taxon>Eukaryota</taxon>
        <taxon>Metazoa</taxon>
        <taxon>Spiralia</taxon>
        <taxon>Lophotrochozoa</taxon>
        <taxon>Mollusca</taxon>
        <taxon>Bivalvia</taxon>
        <taxon>Autobranchia</taxon>
        <taxon>Heteroconchia</taxon>
        <taxon>Palaeoheterodonta</taxon>
        <taxon>Unionida</taxon>
        <taxon>Unionoidea</taxon>
        <taxon>Unionidae</taxon>
        <taxon>Unioninae</taxon>
        <taxon>Sinanodonta</taxon>
    </lineage>
</organism>
<dbReference type="InterPro" id="IPR001827">
    <property type="entry name" value="Homeobox_Antennapedia_CS"/>
</dbReference>
<evidence type="ECO:0000256" key="6">
    <source>
        <dbReference type="SAM" id="MobiDB-lite"/>
    </source>
</evidence>
<dbReference type="PANTHER" id="PTHR45771">
    <property type="entry name" value="HOMEOTIC PROTEIN DEFORMED"/>
    <property type="match status" value="1"/>
</dbReference>
<sequence length="195" mass="21463">MIMSSFLMNPGPYSEPKFPPTDEYSHTNYLPTQAQAADYYRHNVSHYGYGTGYQRRYEMEEKYSPNTQPHYNSCGGSSDSTLKQLPQPNAGQSAGQTSTPSPPIAHEKGQITNTRSNGYHSQNGPTSPDDSAPSPGSVSSAESEESQSSSCAQQQNGQPIIYPWMRKSQNSNNPGTYTMSTISRRKLFLAPSLCF</sequence>
<dbReference type="PANTHER" id="PTHR45771:SF6">
    <property type="entry name" value="HOMEOTIC PROTEIN SEX COMBS REDUCED"/>
    <property type="match status" value="1"/>
</dbReference>
<dbReference type="AlphaFoldDB" id="A0ABD3THG7"/>
<evidence type="ECO:0000256" key="5">
    <source>
        <dbReference type="ARBA" id="ARBA00023242"/>
    </source>
</evidence>
<dbReference type="InterPro" id="IPR050609">
    <property type="entry name" value="Antp_homeobox_Deformed_sf"/>
</dbReference>
<keyword evidence="2" id="KW-0217">Developmental protein</keyword>
<feature type="compositionally biased region" description="Low complexity" evidence="6">
    <location>
        <begin position="127"/>
        <end position="154"/>
    </location>
</feature>
<evidence type="ECO:0000313" key="7">
    <source>
        <dbReference type="EMBL" id="KAL3836056.1"/>
    </source>
</evidence>